<dbReference type="eggNOG" id="ENOG502S6QJ">
    <property type="taxonomic scope" value="Eukaryota"/>
</dbReference>
<dbReference type="HOGENOM" id="CLU_2364289_0_0_1"/>
<sequence>MQKHQELLEKQEEAKLDGENPADDKTTAGAPGAKSTVSSPRSAAVAAAKKPTLIQRKKAKLHVQIRKAKAIARKRIPVQLRILTEVHSLHFSPLQG</sequence>
<keyword evidence="3" id="KW-1185">Reference proteome</keyword>
<reference evidence="3" key="1">
    <citation type="journal article" date="2010" name="Genome Biol.">
        <title>Genome sequence of the necrotrophic plant pathogen Pythium ultimum reveals original pathogenicity mechanisms and effector repertoire.</title>
        <authorList>
            <person name="Levesque C.A."/>
            <person name="Brouwer H."/>
            <person name="Cano L."/>
            <person name="Hamilton J.P."/>
            <person name="Holt C."/>
            <person name="Huitema E."/>
            <person name="Raffaele S."/>
            <person name="Robideau G.P."/>
            <person name="Thines M."/>
            <person name="Win J."/>
            <person name="Zerillo M.M."/>
            <person name="Beakes G.W."/>
            <person name="Boore J.L."/>
            <person name="Busam D."/>
            <person name="Dumas B."/>
            <person name="Ferriera S."/>
            <person name="Fuerstenberg S.I."/>
            <person name="Gachon C.M."/>
            <person name="Gaulin E."/>
            <person name="Govers F."/>
            <person name="Grenville-Briggs L."/>
            <person name="Horner N."/>
            <person name="Hostetler J."/>
            <person name="Jiang R.H."/>
            <person name="Johnson J."/>
            <person name="Krajaejun T."/>
            <person name="Lin H."/>
            <person name="Meijer H.J."/>
            <person name="Moore B."/>
            <person name="Morris P."/>
            <person name="Phuntmart V."/>
            <person name="Puiu D."/>
            <person name="Shetty J."/>
            <person name="Stajich J.E."/>
            <person name="Tripathy S."/>
            <person name="Wawra S."/>
            <person name="van West P."/>
            <person name="Whitty B.R."/>
            <person name="Coutinho P.M."/>
            <person name="Henrissat B."/>
            <person name="Martin F."/>
            <person name="Thomas P.D."/>
            <person name="Tyler B.M."/>
            <person name="De Vries R.P."/>
            <person name="Kamoun S."/>
            <person name="Yandell M."/>
            <person name="Tisserat N."/>
            <person name="Buell C.R."/>
        </authorList>
    </citation>
    <scope>NUCLEOTIDE SEQUENCE</scope>
    <source>
        <strain evidence="3">DAOM:BR144</strain>
    </source>
</reference>
<organism evidence="2 3">
    <name type="scientific">Globisporangium ultimum (strain ATCC 200006 / CBS 805.95 / DAOM BR144)</name>
    <name type="common">Pythium ultimum</name>
    <dbReference type="NCBI Taxonomy" id="431595"/>
    <lineage>
        <taxon>Eukaryota</taxon>
        <taxon>Sar</taxon>
        <taxon>Stramenopiles</taxon>
        <taxon>Oomycota</taxon>
        <taxon>Peronosporomycetes</taxon>
        <taxon>Pythiales</taxon>
        <taxon>Pythiaceae</taxon>
        <taxon>Globisporangium</taxon>
    </lineage>
</organism>
<reference evidence="3" key="2">
    <citation type="submission" date="2010-04" db="EMBL/GenBank/DDBJ databases">
        <authorList>
            <person name="Buell R."/>
            <person name="Hamilton J."/>
            <person name="Hostetler J."/>
        </authorList>
    </citation>
    <scope>NUCLEOTIDE SEQUENCE [LARGE SCALE GENOMIC DNA]</scope>
    <source>
        <strain evidence="3">DAOM:BR144</strain>
    </source>
</reference>
<dbReference type="InParanoid" id="K3WUY1"/>
<dbReference type="EnsemblProtists" id="PYU1_T008778">
    <property type="protein sequence ID" value="PYU1_T008778"/>
    <property type="gene ID" value="PYU1_G008760"/>
</dbReference>
<dbReference type="AlphaFoldDB" id="K3WUY1"/>
<dbReference type="Proteomes" id="UP000019132">
    <property type="component" value="Unassembled WGS sequence"/>
</dbReference>
<name>K3WUY1_GLOUD</name>
<feature type="region of interest" description="Disordered" evidence="1">
    <location>
        <begin position="1"/>
        <end position="51"/>
    </location>
</feature>
<dbReference type="VEuPathDB" id="FungiDB:PYU1_G008760"/>
<dbReference type="EMBL" id="GL376558">
    <property type="status" value="NOT_ANNOTATED_CDS"/>
    <property type="molecule type" value="Genomic_DNA"/>
</dbReference>
<accession>K3WUY1</accession>
<reference evidence="2" key="3">
    <citation type="submission" date="2015-02" db="UniProtKB">
        <authorList>
            <consortium name="EnsemblProtists"/>
        </authorList>
    </citation>
    <scope>IDENTIFICATION</scope>
    <source>
        <strain evidence="2">DAOM BR144</strain>
    </source>
</reference>
<feature type="compositionally biased region" description="Basic and acidic residues" evidence="1">
    <location>
        <begin position="1"/>
        <end position="26"/>
    </location>
</feature>
<evidence type="ECO:0000313" key="2">
    <source>
        <dbReference type="EnsemblProtists" id="PYU1_T008778"/>
    </source>
</evidence>
<evidence type="ECO:0000313" key="3">
    <source>
        <dbReference type="Proteomes" id="UP000019132"/>
    </source>
</evidence>
<feature type="compositionally biased region" description="Low complexity" evidence="1">
    <location>
        <begin position="35"/>
        <end position="51"/>
    </location>
</feature>
<evidence type="ECO:0000256" key="1">
    <source>
        <dbReference type="SAM" id="MobiDB-lite"/>
    </source>
</evidence>
<protein>
    <submittedName>
        <fullName evidence="2">Uncharacterized protein</fullName>
    </submittedName>
</protein>
<proteinExistence type="predicted"/>